<dbReference type="PROSITE" id="PS50048">
    <property type="entry name" value="ZN2_CY6_FUNGAL_2"/>
    <property type="match status" value="1"/>
</dbReference>
<keyword evidence="5" id="KW-0238">DNA-binding</keyword>
<dbReference type="PANTHER" id="PTHR47782">
    <property type="entry name" value="ZN(II)2CYS6 TRANSCRIPTION FACTOR (EUROFUNG)-RELATED"/>
    <property type="match status" value="1"/>
</dbReference>
<keyword evidence="4" id="KW-0805">Transcription regulation</keyword>
<evidence type="ECO:0000256" key="5">
    <source>
        <dbReference type="ARBA" id="ARBA00023125"/>
    </source>
</evidence>
<dbReference type="GO" id="GO:0005634">
    <property type="term" value="C:nucleus"/>
    <property type="evidence" value="ECO:0007669"/>
    <property type="project" value="UniProtKB-SubCell"/>
</dbReference>
<feature type="compositionally biased region" description="Low complexity" evidence="9">
    <location>
        <begin position="680"/>
        <end position="690"/>
    </location>
</feature>
<keyword evidence="7" id="KW-0539">Nucleus</keyword>
<dbReference type="GO" id="GO:0006351">
    <property type="term" value="P:DNA-templated transcription"/>
    <property type="evidence" value="ECO:0007669"/>
    <property type="project" value="InterPro"/>
</dbReference>
<comment type="subcellular location">
    <subcellularLocation>
        <location evidence="1">Nucleus</location>
    </subcellularLocation>
</comment>
<dbReference type="GO" id="GO:0045944">
    <property type="term" value="P:positive regulation of transcription by RNA polymerase II"/>
    <property type="evidence" value="ECO:0007669"/>
    <property type="project" value="TreeGrafter"/>
</dbReference>
<dbReference type="PANTHER" id="PTHR47782:SF8">
    <property type="entry name" value="ZN(II)2CYS6 TRANSCRIPTION FACTOR (EUROFUNG)"/>
    <property type="match status" value="1"/>
</dbReference>
<comment type="caution">
    <text evidence="11">The sequence shown here is derived from an EMBL/GenBank/DDBJ whole genome shotgun (WGS) entry which is preliminary data.</text>
</comment>
<dbReference type="OrthoDB" id="5416384at2759"/>
<dbReference type="InterPro" id="IPR052202">
    <property type="entry name" value="Yeast_MetPath_Reg"/>
</dbReference>
<dbReference type="GO" id="GO:0008270">
    <property type="term" value="F:zinc ion binding"/>
    <property type="evidence" value="ECO:0007669"/>
    <property type="project" value="InterPro"/>
</dbReference>
<feature type="compositionally biased region" description="Polar residues" evidence="9">
    <location>
        <begin position="637"/>
        <end position="660"/>
    </location>
</feature>
<dbReference type="AlphaFoldDB" id="A0A9W9FZ48"/>
<feature type="region of interest" description="Disordered" evidence="9">
    <location>
        <begin position="589"/>
        <end position="620"/>
    </location>
</feature>
<sequence>MTQSSQLSPGQPSPESPFDPPDGRIAHTLTACTRCRQRKSRCDPGIPRCAPCERSNAKCVYYDSTRDTTIPRTYIVSLREKARALEKELAASEKDIQHAADAELMVRGAGRIRFQENDEPRYLGPSSGIAMTRLVMEMAKQNTASKSIKDVVPEFTAQEIKAAFAKEDSKPTSKVYPMISSIPQPDLPLQGLTYKLIDLFIAKAQALLPTLHEPSFRREADEVLNGSTDPCHNFQLRMAIAISMQKLSPEYAGLADSYYLAALPYLEPTLKEMDLRALQCLVLIAQYSMLTPTRTAAYWVVGTAVKLCQDLGLTEEATIATSPDGRILNPLEIDMRRRLFWIVTSMEFGLSHSLGRANCFSITHDNIDVDFFQLIDDRYITTEGITPGMKPVLGKCLAVHFFKMRLLQLEVRRALYLNRRETPVDDQDPWFSYMSDKIDQWMESCPRNDDGTGLNVKWFQGRRNTIVILMYRPSPQVPEPSVNAAKICYESSTFNIAMHKEQMVTGSVDMTWIFTQSLFMALNTVLWTLSYPEIRKEHTVDEVQNYLDMALEVLIFSAERWPGVQSAILLYRRLVAACLKAYTTEESFVVHSPSNHPTPTSSQGIMTPPPMSSPSSTTTASYYAHSHRAGTYSYSDNASTGTISRGQSADPSVPFSQESTPPAIGDVLSQNPAHPVSNYSAPSSSAAQTATSQWPSDNFCAPNSLFSDISIDPSNPYNSMPSVVPGLQGWDPNFSLASTTASHLAYVDATVDPMQWSSSIGDQYSQYFNEPFPVPSWRERTLSQQEQIELMASLEHDIPDVSAQLVHQSNAFYQS</sequence>
<evidence type="ECO:0000256" key="6">
    <source>
        <dbReference type="ARBA" id="ARBA00023163"/>
    </source>
</evidence>
<dbReference type="InterPro" id="IPR001138">
    <property type="entry name" value="Zn2Cys6_DnaBD"/>
</dbReference>
<proteinExistence type="predicted"/>
<name>A0A9W9FZ48_9EURO</name>
<evidence type="ECO:0000313" key="11">
    <source>
        <dbReference type="EMBL" id="KAJ5109084.1"/>
    </source>
</evidence>
<feature type="compositionally biased region" description="Low complexity" evidence="9">
    <location>
        <begin position="591"/>
        <end position="602"/>
    </location>
</feature>
<accession>A0A9W9FZ48</accession>
<dbReference type="Pfam" id="PF00172">
    <property type="entry name" value="Zn_clus"/>
    <property type="match status" value="1"/>
</dbReference>
<reference evidence="11" key="1">
    <citation type="submission" date="2022-11" db="EMBL/GenBank/DDBJ databases">
        <authorList>
            <person name="Petersen C."/>
        </authorList>
    </citation>
    <scope>NUCLEOTIDE SEQUENCE</scope>
    <source>
        <strain evidence="11">IBT 30069</strain>
    </source>
</reference>
<dbReference type="EMBL" id="JAPQKH010000003">
    <property type="protein sequence ID" value="KAJ5109084.1"/>
    <property type="molecule type" value="Genomic_DNA"/>
</dbReference>
<evidence type="ECO:0000259" key="10">
    <source>
        <dbReference type="PROSITE" id="PS50048"/>
    </source>
</evidence>
<dbReference type="Gene3D" id="4.10.240.10">
    <property type="entry name" value="Zn(2)-C6 fungal-type DNA-binding domain"/>
    <property type="match status" value="1"/>
</dbReference>
<dbReference type="CDD" id="cd12148">
    <property type="entry name" value="fungal_TF_MHR"/>
    <property type="match status" value="1"/>
</dbReference>
<keyword evidence="8" id="KW-0175">Coiled coil</keyword>
<dbReference type="SUPFAM" id="SSF57701">
    <property type="entry name" value="Zn2/Cys6 DNA-binding domain"/>
    <property type="match status" value="1"/>
</dbReference>
<evidence type="ECO:0000256" key="9">
    <source>
        <dbReference type="SAM" id="MobiDB-lite"/>
    </source>
</evidence>
<evidence type="ECO:0000256" key="2">
    <source>
        <dbReference type="ARBA" id="ARBA00022723"/>
    </source>
</evidence>
<dbReference type="SMART" id="SM00066">
    <property type="entry name" value="GAL4"/>
    <property type="match status" value="1"/>
</dbReference>
<reference evidence="11" key="2">
    <citation type="journal article" date="2023" name="IMA Fungus">
        <title>Comparative genomic study of the Penicillium genus elucidates a diverse pangenome and 15 lateral gene transfer events.</title>
        <authorList>
            <person name="Petersen C."/>
            <person name="Sorensen T."/>
            <person name="Nielsen M.R."/>
            <person name="Sondergaard T.E."/>
            <person name="Sorensen J.L."/>
            <person name="Fitzpatrick D.A."/>
            <person name="Frisvad J.C."/>
            <person name="Nielsen K.L."/>
        </authorList>
    </citation>
    <scope>NUCLEOTIDE SEQUENCE</scope>
    <source>
        <strain evidence="11">IBT 30069</strain>
    </source>
</reference>
<keyword evidence="6" id="KW-0804">Transcription</keyword>
<evidence type="ECO:0000256" key="4">
    <source>
        <dbReference type="ARBA" id="ARBA00023015"/>
    </source>
</evidence>
<evidence type="ECO:0000256" key="8">
    <source>
        <dbReference type="SAM" id="Coils"/>
    </source>
</evidence>
<feature type="coiled-coil region" evidence="8">
    <location>
        <begin position="75"/>
        <end position="102"/>
    </location>
</feature>
<keyword evidence="3" id="KW-0862">Zinc</keyword>
<dbReference type="Pfam" id="PF04082">
    <property type="entry name" value="Fungal_trans"/>
    <property type="match status" value="1"/>
</dbReference>
<feature type="region of interest" description="Disordered" evidence="9">
    <location>
        <begin position="637"/>
        <end position="690"/>
    </location>
</feature>
<feature type="region of interest" description="Disordered" evidence="9">
    <location>
        <begin position="1"/>
        <end position="24"/>
    </location>
</feature>
<feature type="compositionally biased region" description="Low complexity" evidence="9">
    <location>
        <begin position="1"/>
        <end position="10"/>
    </location>
</feature>
<evidence type="ECO:0000313" key="12">
    <source>
        <dbReference type="Proteomes" id="UP001149165"/>
    </source>
</evidence>
<dbReference type="SMART" id="SM00906">
    <property type="entry name" value="Fungal_trans"/>
    <property type="match status" value="1"/>
</dbReference>
<evidence type="ECO:0000256" key="3">
    <source>
        <dbReference type="ARBA" id="ARBA00022833"/>
    </source>
</evidence>
<dbReference type="InterPro" id="IPR036864">
    <property type="entry name" value="Zn2-C6_fun-type_DNA-bd_sf"/>
</dbReference>
<dbReference type="PROSITE" id="PS00463">
    <property type="entry name" value="ZN2_CY6_FUNGAL_1"/>
    <property type="match status" value="1"/>
</dbReference>
<dbReference type="FunFam" id="4.10.240.10:FF:000023">
    <property type="entry name" value="Fungal specific transcription factor"/>
    <property type="match status" value="1"/>
</dbReference>
<keyword evidence="12" id="KW-1185">Reference proteome</keyword>
<dbReference type="InterPro" id="IPR007219">
    <property type="entry name" value="XnlR_reg_dom"/>
</dbReference>
<gene>
    <name evidence="11" type="ORF">N7456_005759</name>
</gene>
<keyword evidence="2" id="KW-0479">Metal-binding</keyword>
<dbReference type="GO" id="GO:0043565">
    <property type="term" value="F:sequence-specific DNA binding"/>
    <property type="evidence" value="ECO:0007669"/>
    <property type="project" value="TreeGrafter"/>
</dbReference>
<protein>
    <recommendedName>
        <fullName evidence="10">Zn(2)-C6 fungal-type domain-containing protein</fullName>
    </recommendedName>
</protein>
<dbReference type="Proteomes" id="UP001149165">
    <property type="component" value="Unassembled WGS sequence"/>
</dbReference>
<feature type="domain" description="Zn(2)-C6 fungal-type" evidence="10">
    <location>
        <begin position="31"/>
        <end position="61"/>
    </location>
</feature>
<feature type="compositionally biased region" description="Pro residues" evidence="9">
    <location>
        <begin position="11"/>
        <end position="20"/>
    </location>
</feature>
<dbReference type="CDD" id="cd00067">
    <property type="entry name" value="GAL4"/>
    <property type="match status" value="1"/>
</dbReference>
<evidence type="ECO:0000256" key="7">
    <source>
        <dbReference type="ARBA" id="ARBA00023242"/>
    </source>
</evidence>
<dbReference type="GO" id="GO:0000981">
    <property type="term" value="F:DNA-binding transcription factor activity, RNA polymerase II-specific"/>
    <property type="evidence" value="ECO:0007669"/>
    <property type="project" value="InterPro"/>
</dbReference>
<organism evidence="11 12">
    <name type="scientific">Penicillium angulare</name>
    <dbReference type="NCBI Taxonomy" id="116970"/>
    <lineage>
        <taxon>Eukaryota</taxon>
        <taxon>Fungi</taxon>
        <taxon>Dikarya</taxon>
        <taxon>Ascomycota</taxon>
        <taxon>Pezizomycotina</taxon>
        <taxon>Eurotiomycetes</taxon>
        <taxon>Eurotiomycetidae</taxon>
        <taxon>Eurotiales</taxon>
        <taxon>Aspergillaceae</taxon>
        <taxon>Penicillium</taxon>
    </lineage>
</organism>
<evidence type="ECO:0000256" key="1">
    <source>
        <dbReference type="ARBA" id="ARBA00004123"/>
    </source>
</evidence>